<dbReference type="Proteomes" id="UP001153069">
    <property type="component" value="Unassembled WGS sequence"/>
</dbReference>
<reference evidence="1" key="1">
    <citation type="submission" date="2020-06" db="EMBL/GenBank/DDBJ databases">
        <authorList>
            <consortium name="Plant Systems Biology data submission"/>
        </authorList>
    </citation>
    <scope>NUCLEOTIDE SEQUENCE</scope>
    <source>
        <strain evidence="1">D6</strain>
    </source>
</reference>
<evidence type="ECO:0000313" key="2">
    <source>
        <dbReference type="Proteomes" id="UP001153069"/>
    </source>
</evidence>
<sequence length="492" mass="54922">MAEHIAYFQASKGHYASRLEAQQNYCCIASQRHGPNVTSMKEHQQLRMMDLDADGEASTDTSNAIVGCNSSSDSSSAFSLNIPTSYYDKRWIKAASLMRTDPSLVTGNILISALKNKAPINAIKFFLSVNPKAAGIPKEGPTPLQVAVQHNASKEVIRELIVACPFALIVTTSAEWLDPLSYARRYRSSETDLIALLSRPLGSWIHPNHSDGAVHKKADARATSARTVPAPAMQFLKKAKQSEKTSLFSAEDKEELQNVKQLCLSVMKGQKRLVREVGRVKDSVERNTAVGETDIDGSAAGTIHDMQEVSIFDIEELGNSQQRNLRTHLIALDMKEQAMRAYVHQMEDKILQSLQVTKQEYVAEKSYEDAFRGLRDDLHNAARRMDEFVGTLEHRMTDVEVRLDHEANVNATFRNGLQHHLGINSGEQEGFEVISVVENTPLVFATPYQKPPKDDAVDVPLCPKEEAPEKHPKSCLWPRFLTRRRNPPHSLT</sequence>
<dbReference type="EMBL" id="CAICTM010001967">
    <property type="protein sequence ID" value="CAB9527273.1"/>
    <property type="molecule type" value="Genomic_DNA"/>
</dbReference>
<keyword evidence="2" id="KW-1185">Reference proteome</keyword>
<organism evidence="1 2">
    <name type="scientific">Seminavis robusta</name>
    <dbReference type="NCBI Taxonomy" id="568900"/>
    <lineage>
        <taxon>Eukaryota</taxon>
        <taxon>Sar</taxon>
        <taxon>Stramenopiles</taxon>
        <taxon>Ochrophyta</taxon>
        <taxon>Bacillariophyta</taxon>
        <taxon>Bacillariophyceae</taxon>
        <taxon>Bacillariophycidae</taxon>
        <taxon>Naviculales</taxon>
        <taxon>Naviculaceae</taxon>
        <taxon>Seminavis</taxon>
    </lineage>
</organism>
<proteinExistence type="predicted"/>
<name>A0A9N8HTZ7_9STRA</name>
<dbReference type="OrthoDB" id="44515at2759"/>
<gene>
    <name evidence="1" type="ORF">SEMRO_1969_G308460.1</name>
</gene>
<protein>
    <submittedName>
        <fullName evidence="1">Uncharacterized protein</fullName>
    </submittedName>
</protein>
<evidence type="ECO:0000313" key="1">
    <source>
        <dbReference type="EMBL" id="CAB9527273.1"/>
    </source>
</evidence>
<dbReference type="AlphaFoldDB" id="A0A9N8HTZ7"/>
<accession>A0A9N8HTZ7</accession>
<comment type="caution">
    <text evidence="1">The sequence shown here is derived from an EMBL/GenBank/DDBJ whole genome shotgun (WGS) entry which is preliminary data.</text>
</comment>